<dbReference type="CDD" id="cd17535">
    <property type="entry name" value="REC_NarL-like"/>
    <property type="match status" value="1"/>
</dbReference>
<keyword evidence="7" id="KW-1185">Reference proteome</keyword>
<sequence length="235" mass="25587">MHLLHTANPGNTLTLMTNATQELRIVVADDHPVVLTAVTDYLDQIPGHKVVATAGSGAELLEKLRSTPCDLIVTDFSMQGEIEDEDGLRLISRLRRLYPDIPLVVFTMLTNGGILHELAELGVAGLVGKDEPIPTLAQVCQRALVEPGTTLSARIAERLATEGSTADEFRRTNPLSPRELEVVRLFALGLSVTEISKRLSRSVTTVATQKRAAMRKLHLDSNADLIRYASENGFA</sequence>
<dbReference type="GO" id="GO:0000160">
    <property type="term" value="P:phosphorelay signal transduction system"/>
    <property type="evidence" value="ECO:0007669"/>
    <property type="project" value="InterPro"/>
</dbReference>
<dbReference type="Gene3D" id="3.40.50.2300">
    <property type="match status" value="1"/>
</dbReference>
<evidence type="ECO:0000256" key="2">
    <source>
        <dbReference type="ARBA" id="ARBA00023125"/>
    </source>
</evidence>
<dbReference type="InterPro" id="IPR058245">
    <property type="entry name" value="NreC/VraR/RcsB-like_REC"/>
</dbReference>
<name>A0A6J5GNU5_9BURK</name>
<feature type="domain" description="Response regulatory" evidence="5">
    <location>
        <begin position="24"/>
        <end position="144"/>
    </location>
</feature>
<dbReference type="SUPFAM" id="SSF46894">
    <property type="entry name" value="C-terminal effector domain of the bipartite response regulators"/>
    <property type="match status" value="1"/>
</dbReference>
<organism evidence="6 7">
    <name type="scientific">Paraburkholderia caffeinitolerans</name>
    <dbReference type="NCBI Taxonomy" id="1723730"/>
    <lineage>
        <taxon>Bacteria</taxon>
        <taxon>Pseudomonadati</taxon>
        <taxon>Pseudomonadota</taxon>
        <taxon>Betaproteobacteria</taxon>
        <taxon>Burkholderiales</taxon>
        <taxon>Burkholderiaceae</taxon>
        <taxon>Paraburkholderia</taxon>
    </lineage>
</organism>
<dbReference type="Proteomes" id="UP000494119">
    <property type="component" value="Unassembled WGS sequence"/>
</dbReference>
<evidence type="ECO:0000259" key="4">
    <source>
        <dbReference type="PROSITE" id="PS50043"/>
    </source>
</evidence>
<reference evidence="6 7" key="1">
    <citation type="submission" date="2020-04" db="EMBL/GenBank/DDBJ databases">
        <authorList>
            <person name="De Canck E."/>
        </authorList>
    </citation>
    <scope>NUCLEOTIDE SEQUENCE [LARGE SCALE GENOMIC DNA]</scope>
    <source>
        <strain evidence="6 7">LMG 28688</strain>
    </source>
</reference>
<dbReference type="InterPro" id="IPR011006">
    <property type="entry name" value="CheY-like_superfamily"/>
</dbReference>
<keyword evidence="2" id="KW-0238">DNA-binding</keyword>
<evidence type="ECO:0000313" key="6">
    <source>
        <dbReference type="EMBL" id="CAB3801724.1"/>
    </source>
</evidence>
<dbReference type="GO" id="GO:0006355">
    <property type="term" value="P:regulation of DNA-templated transcription"/>
    <property type="evidence" value="ECO:0007669"/>
    <property type="project" value="InterPro"/>
</dbReference>
<dbReference type="SMART" id="SM00448">
    <property type="entry name" value="REC"/>
    <property type="match status" value="1"/>
</dbReference>
<evidence type="ECO:0000256" key="3">
    <source>
        <dbReference type="PROSITE-ProRule" id="PRU00169"/>
    </source>
</evidence>
<proteinExistence type="predicted"/>
<evidence type="ECO:0000313" key="7">
    <source>
        <dbReference type="Proteomes" id="UP000494119"/>
    </source>
</evidence>
<keyword evidence="1 3" id="KW-0597">Phosphoprotein</keyword>
<accession>A0A6J5GNU5</accession>
<dbReference type="Pfam" id="PF00196">
    <property type="entry name" value="GerE"/>
    <property type="match status" value="1"/>
</dbReference>
<feature type="modified residue" description="4-aspartylphosphate" evidence="3">
    <location>
        <position position="75"/>
    </location>
</feature>
<gene>
    <name evidence="6" type="primary">rcsB_6</name>
    <name evidence="6" type="ORF">LMG28688_05424</name>
</gene>
<dbReference type="SUPFAM" id="SSF52172">
    <property type="entry name" value="CheY-like"/>
    <property type="match status" value="1"/>
</dbReference>
<dbReference type="Gene3D" id="1.10.10.10">
    <property type="entry name" value="Winged helix-like DNA-binding domain superfamily/Winged helix DNA-binding domain"/>
    <property type="match status" value="1"/>
</dbReference>
<dbReference type="EMBL" id="CADIKL010000035">
    <property type="protein sequence ID" value="CAB3801724.1"/>
    <property type="molecule type" value="Genomic_DNA"/>
</dbReference>
<dbReference type="InterPro" id="IPR016032">
    <property type="entry name" value="Sig_transdc_resp-reg_C-effctor"/>
</dbReference>
<dbReference type="Pfam" id="PF00072">
    <property type="entry name" value="Response_reg"/>
    <property type="match status" value="1"/>
</dbReference>
<dbReference type="PANTHER" id="PTHR43214:SF17">
    <property type="entry name" value="TRANSCRIPTIONAL REGULATORY PROTEIN RCSB"/>
    <property type="match status" value="1"/>
</dbReference>
<dbReference type="GO" id="GO:0003677">
    <property type="term" value="F:DNA binding"/>
    <property type="evidence" value="ECO:0007669"/>
    <property type="project" value="UniProtKB-KW"/>
</dbReference>
<dbReference type="SMART" id="SM00421">
    <property type="entry name" value="HTH_LUXR"/>
    <property type="match status" value="1"/>
</dbReference>
<dbReference type="InterPro" id="IPR039420">
    <property type="entry name" value="WalR-like"/>
</dbReference>
<dbReference type="InterPro" id="IPR001789">
    <property type="entry name" value="Sig_transdc_resp-reg_receiver"/>
</dbReference>
<dbReference type="PROSITE" id="PS50043">
    <property type="entry name" value="HTH_LUXR_2"/>
    <property type="match status" value="1"/>
</dbReference>
<dbReference type="PROSITE" id="PS50110">
    <property type="entry name" value="RESPONSE_REGULATORY"/>
    <property type="match status" value="1"/>
</dbReference>
<evidence type="ECO:0000256" key="1">
    <source>
        <dbReference type="ARBA" id="ARBA00022553"/>
    </source>
</evidence>
<dbReference type="InterPro" id="IPR036388">
    <property type="entry name" value="WH-like_DNA-bd_sf"/>
</dbReference>
<dbReference type="PROSITE" id="PS00622">
    <property type="entry name" value="HTH_LUXR_1"/>
    <property type="match status" value="1"/>
</dbReference>
<evidence type="ECO:0000259" key="5">
    <source>
        <dbReference type="PROSITE" id="PS50110"/>
    </source>
</evidence>
<feature type="domain" description="HTH luxR-type" evidence="4">
    <location>
        <begin position="168"/>
        <end position="233"/>
    </location>
</feature>
<dbReference type="CDD" id="cd06170">
    <property type="entry name" value="LuxR_C_like"/>
    <property type="match status" value="1"/>
</dbReference>
<dbReference type="PANTHER" id="PTHR43214">
    <property type="entry name" value="TWO-COMPONENT RESPONSE REGULATOR"/>
    <property type="match status" value="1"/>
</dbReference>
<dbReference type="InterPro" id="IPR000792">
    <property type="entry name" value="Tscrpt_reg_LuxR_C"/>
</dbReference>
<protein>
    <submittedName>
        <fullName evidence="6">Transcriptional regulatory protein RcsB</fullName>
    </submittedName>
</protein>
<dbReference type="PRINTS" id="PR00038">
    <property type="entry name" value="HTHLUXR"/>
</dbReference>
<dbReference type="AlphaFoldDB" id="A0A6J5GNU5"/>